<feature type="transmembrane region" description="Helical" evidence="2">
    <location>
        <begin position="151"/>
        <end position="172"/>
    </location>
</feature>
<evidence type="ECO:0000313" key="3">
    <source>
        <dbReference type="EMBL" id="CAE0417946.1"/>
    </source>
</evidence>
<evidence type="ECO:0000256" key="2">
    <source>
        <dbReference type="SAM" id="Phobius"/>
    </source>
</evidence>
<feature type="transmembrane region" description="Helical" evidence="2">
    <location>
        <begin position="62"/>
        <end position="83"/>
    </location>
</feature>
<keyword evidence="2" id="KW-0812">Transmembrane</keyword>
<dbReference type="EMBL" id="HBIM01019564">
    <property type="protein sequence ID" value="CAE0417946.1"/>
    <property type="molecule type" value="Transcribed_RNA"/>
</dbReference>
<organism evidence="3">
    <name type="scientific">Amphora coffeiformis</name>
    <dbReference type="NCBI Taxonomy" id="265554"/>
    <lineage>
        <taxon>Eukaryota</taxon>
        <taxon>Sar</taxon>
        <taxon>Stramenopiles</taxon>
        <taxon>Ochrophyta</taxon>
        <taxon>Bacillariophyta</taxon>
        <taxon>Bacillariophyceae</taxon>
        <taxon>Bacillariophycidae</taxon>
        <taxon>Thalassiophysales</taxon>
        <taxon>Catenulaceae</taxon>
        <taxon>Amphora</taxon>
    </lineage>
</organism>
<keyword evidence="2" id="KW-0472">Membrane</keyword>
<proteinExistence type="predicted"/>
<evidence type="ECO:0008006" key="4">
    <source>
        <dbReference type="Google" id="ProtNLM"/>
    </source>
</evidence>
<protein>
    <recommendedName>
        <fullName evidence="4">Transmembrane protein 110</fullName>
    </recommendedName>
</protein>
<accession>A0A7S3LBX4</accession>
<feature type="transmembrane region" description="Helical" evidence="2">
    <location>
        <begin position="22"/>
        <end position="42"/>
    </location>
</feature>
<dbReference type="Pfam" id="PF12400">
    <property type="entry name" value="STIMATE"/>
    <property type="match status" value="1"/>
</dbReference>
<reference evidence="3" key="1">
    <citation type="submission" date="2021-01" db="EMBL/GenBank/DDBJ databases">
        <authorList>
            <person name="Corre E."/>
            <person name="Pelletier E."/>
            <person name="Niang G."/>
            <person name="Scheremetjew M."/>
            <person name="Finn R."/>
            <person name="Kale V."/>
            <person name="Holt S."/>
            <person name="Cochrane G."/>
            <person name="Meng A."/>
            <person name="Brown T."/>
            <person name="Cohen L."/>
        </authorList>
    </citation>
    <scope>NUCLEOTIDE SEQUENCE</scope>
    <source>
        <strain evidence="3">CCMP127</strain>
    </source>
</reference>
<evidence type="ECO:0000256" key="1">
    <source>
        <dbReference type="SAM" id="MobiDB-lite"/>
    </source>
</evidence>
<name>A0A7S3LBX4_9STRA</name>
<feature type="transmembrane region" description="Helical" evidence="2">
    <location>
        <begin position="193"/>
        <end position="213"/>
    </location>
</feature>
<dbReference type="GO" id="GO:0016020">
    <property type="term" value="C:membrane"/>
    <property type="evidence" value="ECO:0007669"/>
    <property type="project" value="TreeGrafter"/>
</dbReference>
<keyword evidence="2" id="KW-1133">Transmembrane helix</keyword>
<gene>
    <name evidence="3" type="ORF">ACOF00016_LOCUS14833</name>
</gene>
<dbReference type="InterPro" id="IPR022127">
    <property type="entry name" value="STIMATE/YPL162C"/>
</dbReference>
<feature type="transmembrane region" description="Helical" evidence="2">
    <location>
        <begin position="95"/>
        <end position="120"/>
    </location>
</feature>
<dbReference type="PANTHER" id="PTHR31735:SF1">
    <property type="entry name" value="VACUOLAR MEMBRANE PROTEIN YPL162C"/>
    <property type="match status" value="1"/>
</dbReference>
<sequence>MADAYDYDAQEKYCKIYDRNDFFTTVVQIALAFCCLGALWYKRLTETPMRTFWTWFMDVFKQGAGACYAHVLNMIIAAVLSENMREGINTLKDQCAWYGLSFLIDTTLGLFLAILCLRALDELANDYNWTHLKDSGVYVGPDGWKHWISQLIAWLAIMTVTKIIIYFFMWAFSQELAWIGQLLFAPLQGNIRFELIFVMILFPGVLNVIYFWIADSYLKAKDGHVGVHEPTTLEDPTNDRKESLLEGEIEATKPPSVTRPSWATPDGNKTSETIV</sequence>
<feature type="region of interest" description="Disordered" evidence="1">
    <location>
        <begin position="229"/>
        <end position="275"/>
    </location>
</feature>
<dbReference type="AlphaFoldDB" id="A0A7S3LBX4"/>
<dbReference type="PANTHER" id="PTHR31735">
    <property type="entry name" value="VACUOLAR MEMBRANE PROTEIN YPL162C"/>
    <property type="match status" value="1"/>
</dbReference>